<gene>
    <name evidence="1" type="primary">clpS</name>
    <name evidence="3" type="ORF">SAMN06296036_11038</name>
</gene>
<dbReference type="NCBIfam" id="NF000672">
    <property type="entry name" value="PRK00033.1-5"/>
    <property type="match status" value="1"/>
</dbReference>
<evidence type="ECO:0000256" key="1">
    <source>
        <dbReference type="HAMAP-Rule" id="MF_00302"/>
    </source>
</evidence>
<dbReference type="RefSeq" id="WP_132320708.1">
    <property type="nucleotide sequence ID" value="NZ_FWZT01000010.1"/>
</dbReference>
<keyword evidence="4" id="KW-1185">Reference proteome</keyword>
<dbReference type="Pfam" id="PF02617">
    <property type="entry name" value="ClpS"/>
    <property type="match status" value="1"/>
</dbReference>
<dbReference type="OrthoDB" id="5295379at2"/>
<keyword evidence="3" id="KW-0645">Protease</keyword>
<dbReference type="PANTHER" id="PTHR33473">
    <property type="entry name" value="ATP-DEPENDENT CLP PROTEASE ADAPTER PROTEIN CLPS1, CHLOROPLASTIC"/>
    <property type="match status" value="1"/>
</dbReference>
<dbReference type="PANTHER" id="PTHR33473:SF19">
    <property type="entry name" value="ATP-DEPENDENT CLP PROTEASE ADAPTER PROTEIN CLPS"/>
    <property type="match status" value="1"/>
</dbReference>
<proteinExistence type="inferred from homology"/>
<name>A0A1Y6BWE4_9BACT</name>
<comment type="function">
    <text evidence="1">Involved in the modulation of the specificity of the ClpAP-mediated ATP-dependent protein degradation.</text>
</comment>
<dbReference type="Gene3D" id="3.30.1390.10">
    <property type="match status" value="1"/>
</dbReference>
<dbReference type="HAMAP" id="MF_00302">
    <property type="entry name" value="ClpS"/>
    <property type="match status" value="1"/>
</dbReference>
<evidence type="ECO:0000313" key="4">
    <source>
        <dbReference type="Proteomes" id="UP000192907"/>
    </source>
</evidence>
<accession>A0A1Y6BWE4</accession>
<dbReference type="InterPro" id="IPR022935">
    <property type="entry name" value="ClpS"/>
</dbReference>
<protein>
    <recommendedName>
        <fullName evidence="1">ATP-dependent Clp protease adapter protein ClpS</fullName>
    </recommendedName>
</protein>
<dbReference type="GO" id="GO:0006508">
    <property type="term" value="P:proteolysis"/>
    <property type="evidence" value="ECO:0007669"/>
    <property type="project" value="UniProtKB-UniRule"/>
</dbReference>
<dbReference type="SUPFAM" id="SSF54736">
    <property type="entry name" value="ClpS-like"/>
    <property type="match status" value="1"/>
</dbReference>
<dbReference type="EMBL" id="FWZT01000010">
    <property type="protein sequence ID" value="SMF32575.1"/>
    <property type="molecule type" value="Genomic_DNA"/>
</dbReference>
<feature type="domain" description="Adaptor protein ClpS core" evidence="2">
    <location>
        <begin position="29"/>
        <end position="107"/>
    </location>
</feature>
<reference evidence="4" key="1">
    <citation type="submission" date="2017-04" db="EMBL/GenBank/DDBJ databases">
        <authorList>
            <person name="Varghese N."/>
            <person name="Submissions S."/>
        </authorList>
    </citation>
    <scope>NUCLEOTIDE SEQUENCE [LARGE SCALE GENOMIC DNA]</scope>
    <source>
        <strain evidence="4">RKEM611</strain>
    </source>
</reference>
<dbReference type="InterPro" id="IPR014719">
    <property type="entry name" value="Ribosomal_bL12_C/ClpS-like"/>
</dbReference>
<dbReference type="FunFam" id="3.30.1390.10:FF:000002">
    <property type="entry name" value="ATP-dependent Clp protease adapter protein ClpS"/>
    <property type="match status" value="1"/>
</dbReference>
<sequence>MTDKQIVPRSHDETENDTGVVVKEVVRAKKPPLYSVILLNDDYTPMEFVVSILERHFNKDHAAATDIMLKVHNEGRAICGIYTYEIAETKVTLVTEEARQSGHPLQCVLERA</sequence>
<evidence type="ECO:0000259" key="2">
    <source>
        <dbReference type="Pfam" id="PF02617"/>
    </source>
</evidence>
<dbReference type="Proteomes" id="UP000192907">
    <property type="component" value="Unassembled WGS sequence"/>
</dbReference>
<dbReference type="GO" id="GO:0030163">
    <property type="term" value="P:protein catabolic process"/>
    <property type="evidence" value="ECO:0007669"/>
    <property type="project" value="InterPro"/>
</dbReference>
<evidence type="ECO:0000313" key="3">
    <source>
        <dbReference type="EMBL" id="SMF32575.1"/>
    </source>
</evidence>
<organism evidence="3 4">
    <name type="scientific">Pseudobacteriovorax antillogorgiicola</name>
    <dbReference type="NCBI Taxonomy" id="1513793"/>
    <lineage>
        <taxon>Bacteria</taxon>
        <taxon>Pseudomonadati</taxon>
        <taxon>Bdellovibrionota</taxon>
        <taxon>Oligoflexia</taxon>
        <taxon>Oligoflexales</taxon>
        <taxon>Pseudobacteriovoracaceae</taxon>
        <taxon>Pseudobacteriovorax</taxon>
    </lineage>
</organism>
<comment type="subunit">
    <text evidence="1">Binds to the N-terminal domain of the chaperone ClpA.</text>
</comment>
<dbReference type="GO" id="GO:0008233">
    <property type="term" value="F:peptidase activity"/>
    <property type="evidence" value="ECO:0007669"/>
    <property type="project" value="UniProtKB-KW"/>
</dbReference>
<dbReference type="AlphaFoldDB" id="A0A1Y6BWE4"/>
<keyword evidence="3" id="KW-0378">Hydrolase</keyword>
<comment type="similarity">
    <text evidence="1">Belongs to the ClpS family.</text>
</comment>
<dbReference type="InterPro" id="IPR003769">
    <property type="entry name" value="ClpS_core"/>
</dbReference>
<dbReference type="STRING" id="1513793.SAMN06296036_11038"/>